<dbReference type="EMBL" id="CR555308">
    <property type="protein sequence ID" value="CAI10569.1"/>
    <property type="molecule type" value="Genomic_DNA"/>
</dbReference>
<feature type="region of interest" description="Disordered" evidence="1">
    <location>
        <begin position="1"/>
        <end position="60"/>
    </location>
</feature>
<protein>
    <submittedName>
        <fullName evidence="2">Uncharacterized protein</fullName>
    </submittedName>
</protein>
<name>Q5NWJ5_AROAE</name>
<sequence length="108" mass="11825">MSDRSGSRPSCASRAAPDIAASSNREGRGREELDTPPLAVGVSGHHFATHGAGLEHHRSRSRLQRLGNFTERLVDANQVQMEDRLRVSDPVSKLPPLPELLVEGRPLR</sequence>
<reference evidence="2 3" key="1">
    <citation type="journal article" date="2005" name="Arch. Microbiol.">
        <title>The genome sequence of an anaerobic aromatic-degrading denitrifying bacterium, strain EbN1.</title>
        <authorList>
            <person name="Rabus R."/>
            <person name="Kube M."/>
            <person name="Heider J."/>
            <person name="Beck A."/>
            <person name="Heitmann K."/>
            <person name="Widdel F."/>
            <person name="Reinhardt R."/>
        </authorList>
    </citation>
    <scope>NUCLEOTIDE SEQUENCE [LARGE SCALE GENOMIC DNA]</scope>
    <source>
        <strain evidence="2 3">EbN1</strain>
        <plasmid evidence="3">Plasmid pAzo2</plasmid>
    </source>
</reference>
<evidence type="ECO:0000313" key="2">
    <source>
        <dbReference type="EMBL" id="CAI10569.1"/>
    </source>
</evidence>
<gene>
    <name evidence="2" type="ORF">p2A77</name>
</gene>
<dbReference type="AlphaFoldDB" id="Q5NWJ5"/>
<keyword evidence="2" id="KW-0614">Plasmid</keyword>
<dbReference type="KEGG" id="eba:p2A77"/>
<geneLocation type="plasmid" evidence="3">
    <name>pAzo2</name>
</geneLocation>
<keyword evidence="3" id="KW-1185">Reference proteome</keyword>
<proteinExistence type="predicted"/>
<evidence type="ECO:0000256" key="1">
    <source>
        <dbReference type="SAM" id="MobiDB-lite"/>
    </source>
</evidence>
<organism evidence="2 3">
    <name type="scientific">Aromatoleum aromaticum (strain DSM 19018 / LMG 30748 / EbN1)</name>
    <name type="common">Azoarcus sp. (strain EbN1)</name>
    <dbReference type="NCBI Taxonomy" id="76114"/>
    <lineage>
        <taxon>Bacteria</taxon>
        <taxon>Pseudomonadati</taxon>
        <taxon>Pseudomonadota</taxon>
        <taxon>Betaproteobacteria</taxon>
        <taxon>Rhodocyclales</taxon>
        <taxon>Rhodocyclaceae</taxon>
        <taxon>Aromatoleum</taxon>
    </lineage>
</organism>
<dbReference type="Proteomes" id="UP000006552">
    <property type="component" value="Plasmid 2"/>
</dbReference>
<accession>Q5NWJ5</accession>
<dbReference type="HOGENOM" id="CLU_2191523_0_0_4"/>
<evidence type="ECO:0000313" key="3">
    <source>
        <dbReference type="Proteomes" id="UP000006552"/>
    </source>
</evidence>